<keyword evidence="7" id="KW-0449">Lipoprotein</keyword>
<evidence type="ECO:0000256" key="3">
    <source>
        <dbReference type="ARBA" id="ARBA00023237"/>
    </source>
</evidence>
<dbReference type="SUPFAM" id="SSF82171">
    <property type="entry name" value="DPP6 N-terminal domain-like"/>
    <property type="match status" value="1"/>
</dbReference>
<evidence type="ECO:0000313" key="7">
    <source>
        <dbReference type="EMBL" id="EMR04452.1"/>
    </source>
</evidence>
<reference evidence="7 8" key="1">
    <citation type="journal article" date="2013" name="Genome Announc.">
        <title>Draft Genome Sequence of Cesiribacter andamanensis Strain AMV16T, Isolated from a Soil Sample from a Mud Volcano in the Andaman Islands, India.</title>
        <authorList>
            <person name="Shivaji S."/>
            <person name="Ara S."/>
            <person name="Begum Z."/>
            <person name="Srinivas T.N."/>
            <person name="Singh A."/>
            <person name="Kumar Pinnaka A."/>
        </authorList>
    </citation>
    <scope>NUCLEOTIDE SEQUENCE [LARGE SCALE GENOMIC DNA]</scope>
    <source>
        <strain evidence="7 8">AMV16</strain>
    </source>
</reference>
<dbReference type="Pfam" id="PF07676">
    <property type="entry name" value="PD40"/>
    <property type="match status" value="2"/>
</dbReference>
<evidence type="ECO:0000259" key="6">
    <source>
        <dbReference type="PROSITE" id="PS51123"/>
    </source>
</evidence>
<keyword evidence="8" id="KW-1185">Reference proteome</keyword>
<dbReference type="STRING" id="1279009.ADICEAN_00350"/>
<keyword evidence="2 4" id="KW-0472">Membrane</keyword>
<dbReference type="PROSITE" id="PS51123">
    <property type="entry name" value="OMPA_2"/>
    <property type="match status" value="1"/>
</dbReference>
<feature type="signal peptide" evidence="5">
    <location>
        <begin position="1"/>
        <end position="27"/>
    </location>
</feature>
<evidence type="ECO:0000256" key="1">
    <source>
        <dbReference type="ARBA" id="ARBA00004442"/>
    </source>
</evidence>
<dbReference type="eggNOG" id="COG2885">
    <property type="taxonomic scope" value="Bacteria"/>
</dbReference>
<dbReference type="InterPro" id="IPR011042">
    <property type="entry name" value="6-blade_b-propeller_TolB-like"/>
</dbReference>
<organism evidence="7 8">
    <name type="scientific">Cesiribacter andamanensis AMV16</name>
    <dbReference type="NCBI Taxonomy" id="1279009"/>
    <lineage>
        <taxon>Bacteria</taxon>
        <taxon>Pseudomonadati</taxon>
        <taxon>Bacteroidota</taxon>
        <taxon>Cytophagia</taxon>
        <taxon>Cytophagales</taxon>
        <taxon>Cesiribacteraceae</taxon>
        <taxon>Cesiribacter</taxon>
    </lineage>
</organism>
<dbReference type="InterPro" id="IPR011659">
    <property type="entry name" value="WD40"/>
</dbReference>
<dbReference type="Pfam" id="PF00691">
    <property type="entry name" value="OmpA"/>
    <property type="match status" value="1"/>
</dbReference>
<feature type="chain" id="PRO_5004081849" evidence="5">
    <location>
        <begin position="28"/>
        <end position="544"/>
    </location>
</feature>
<dbReference type="CDD" id="cd07185">
    <property type="entry name" value="OmpA_C-like"/>
    <property type="match status" value="1"/>
</dbReference>
<name>M7NB05_9BACT</name>
<keyword evidence="5" id="KW-0732">Signal</keyword>
<dbReference type="PANTHER" id="PTHR30329:SF21">
    <property type="entry name" value="LIPOPROTEIN YIAD-RELATED"/>
    <property type="match status" value="1"/>
</dbReference>
<evidence type="ECO:0000256" key="5">
    <source>
        <dbReference type="SAM" id="SignalP"/>
    </source>
</evidence>
<proteinExistence type="predicted"/>
<accession>M7NB05</accession>
<dbReference type="OrthoDB" id="9809364at2"/>
<dbReference type="InterPro" id="IPR050330">
    <property type="entry name" value="Bact_OuterMem_StrucFunc"/>
</dbReference>
<dbReference type="GO" id="GO:0009279">
    <property type="term" value="C:cell outer membrane"/>
    <property type="evidence" value="ECO:0007669"/>
    <property type="project" value="UniProtKB-SubCell"/>
</dbReference>
<dbReference type="Proteomes" id="UP000011910">
    <property type="component" value="Unassembled WGS sequence"/>
</dbReference>
<evidence type="ECO:0000256" key="2">
    <source>
        <dbReference type="ARBA" id="ARBA00023136"/>
    </source>
</evidence>
<dbReference type="AlphaFoldDB" id="M7NB05"/>
<feature type="domain" description="OmpA-like" evidence="6">
    <location>
        <begin position="430"/>
        <end position="544"/>
    </location>
</feature>
<dbReference type="SUPFAM" id="SSF103088">
    <property type="entry name" value="OmpA-like"/>
    <property type="match status" value="1"/>
</dbReference>
<evidence type="ECO:0000256" key="4">
    <source>
        <dbReference type="PROSITE-ProRule" id="PRU00473"/>
    </source>
</evidence>
<dbReference type="InterPro" id="IPR006664">
    <property type="entry name" value="OMP_bac"/>
</dbReference>
<protein>
    <submittedName>
        <fullName evidence="7">Inner membrane lipoprotein YiaD</fullName>
    </submittedName>
</protein>
<comment type="caution">
    <text evidence="7">The sequence shown here is derived from an EMBL/GenBank/DDBJ whole genome shotgun (WGS) entry which is preliminary data.</text>
</comment>
<dbReference type="PANTHER" id="PTHR30329">
    <property type="entry name" value="STATOR ELEMENT OF FLAGELLAR MOTOR COMPLEX"/>
    <property type="match status" value="1"/>
</dbReference>
<dbReference type="EMBL" id="AODQ01000005">
    <property type="protein sequence ID" value="EMR04452.1"/>
    <property type="molecule type" value="Genomic_DNA"/>
</dbReference>
<keyword evidence="3" id="KW-0998">Cell outer membrane</keyword>
<dbReference type="Gene3D" id="2.120.10.30">
    <property type="entry name" value="TolB, C-terminal domain"/>
    <property type="match status" value="1"/>
</dbReference>
<dbReference type="PRINTS" id="PR01021">
    <property type="entry name" value="OMPADOMAIN"/>
</dbReference>
<dbReference type="InterPro" id="IPR006665">
    <property type="entry name" value="OmpA-like"/>
</dbReference>
<evidence type="ECO:0000313" key="8">
    <source>
        <dbReference type="Proteomes" id="UP000011910"/>
    </source>
</evidence>
<comment type="subcellular location">
    <subcellularLocation>
        <location evidence="1">Cell outer membrane</location>
    </subcellularLocation>
</comment>
<dbReference type="InterPro" id="IPR036737">
    <property type="entry name" value="OmpA-like_sf"/>
</dbReference>
<gene>
    <name evidence="7" type="primary">yiaD_1</name>
    <name evidence="7" type="ORF">ADICEAN_00350</name>
</gene>
<dbReference type="RefSeq" id="WP_009193759.1">
    <property type="nucleotide sequence ID" value="NZ_AODQ01000005.1"/>
</dbReference>
<dbReference type="Gene3D" id="3.30.1330.60">
    <property type="entry name" value="OmpA-like domain"/>
    <property type="match status" value="1"/>
</dbReference>
<sequence>MKCSFSKHTSFCLAALAAGLLSLPGLAQSRKTPILSADTSLNTRYNEYKPVVSPDGQKLFFGRSNHPSSAGGRGDRADAWVAVATTGDLFGNVQRLTSLINSPQADVVVGFTEDGRQLYLMRNDLQSTSKADAGLYLMPADGSGSPKPVSITYFFNKAKHQDITIAPDGQTMLIAMESYITHGLEDLYVSFRQQDGRWSEPMNLGQDINTPMQEMSAFLAADGRTLYFSSNRPGGQGSMDIWVSTRLDNSWKRWSNPQNLGAGINTPGAENYYFAPETGQWSYYTTTQNSEGFGDIRRVRKPETPKAPELEETPEVIVAQVPTEPQSAPIEQPTSPEPVQEAAPLEPAVTLRGQVRGKDGKQAFGKVLVRSIEHSFQDSVSASSSYSIALPEAGQYRLVAKAKGYLPVDTLVQLPNAVTQINFDLRPLTVGSTVRMENVMFQQSTAVLLEQSSTALDQVVQLLRENPGMEIMITGHTDNQGSSKANLKLSQDRVEAVRSYLLSRGIDAKRIQGKGFGGTRPVASNANPETRQLNRRVEFTILKQ</sequence>